<dbReference type="Proteomes" id="UP000499080">
    <property type="component" value="Unassembled WGS sequence"/>
</dbReference>
<keyword evidence="3" id="KW-1185">Reference proteome</keyword>
<keyword evidence="1" id="KW-1133">Transmembrane helix</keyword>
<dbReference type="AlphaFoldDB" id="A0A4Y2UA46"/>
<comment type="caution">
    <text evidence="2">The sequence shown here is derived from an EMBL/GenBank/DDBJ whole genome shotgun (WGS) entry which is preliminary data.</text>
</comment>
<evidence type="ECO:0000313" key="2">
    <source>
        <dbReference type="EMBL" id="GBO08407.1"/>
    </source>
</evidence>
<feature type="transmembrane region" description="Helical" evidence="1">
    <location>
        <begin position="161"/>
        <end position="182"/>
    </location>
</feature>
<feature type="transmembrane region" description="Helical" evidence="1">
    <location>
        <begin position="194"/>
        <end position="214"/>
    </location>
</feature>
<feature type="transmembrane region" description="Helical" evidence="1">
    <location>
        <begin position="90"/>
        <end position="123"/>
    </location>
</feature>
<dbReference type="OrthoDB" id="6434069at2759"/>
<keyword evidence="1" id="KW-0812">Transmembrane</keyword>
<reference evidence="2 3" key="1">
    <citation type="journal article" date="2019" name="Sci. Rep.">
        <title>Orb-weaving spider Araneus ventricosus genome elucidates the spidroin gene catalogue.</title>
        <authorList>
            <person name="Kono N."/>
            <person name="Nakamura H."/>
            <person name="Ohtoshi R."/>
            <person name="Moran D.A.P."/>
            <person name="Shinohara A."/>
            <person name="Yoshida Y."/>
            <person name="Fujiwara M."/>
            <person name="Mori M."/>
            <person name="Tomita M."/>
            <person name="Arakawa K."/>
        </authorList>
    </citation>
    <scope>NUCLEOTIDE SEQUENCE [LARGE SCALE GENOMIC DNA]</scope>
</reference>
<protein>
    <submittedName>
        <fullName evidence="2">Uncharacterized protein</fullName>
    </submittedName>
</protein>
<proteinExistence type="predicted"/>
<organism evidence="2 3">
    <name type="scientific">Araneus ventricosus</name>
    <name type="common">Orbweaver spider</name>
    <name type="synonym">Epeira ventricosa</name>
    <dbReference type="NCBI Taxonomy" id="182803"/>
    <lineage>
        <taxon>Eukaryota</taxon>
        <taxon>Metazoa</taxon>
        <taxon>Ecdysozoa</taxon>
        <taxon>Arthropoda</taxon>
        <taxon>Chelicerata</taxon>
        <taxon>Arachnida</taxon>
        <taxon>Araneae</taxon>
        <taxon>Araneomorphae</taxon>
        <taxon>Entelegynae</taxon>
        <taxon>Araneoidea</taxon>
        <taxon>Araneidae</taxon>
        <taxon>Araneus</taxon>
    </lineage>
</organism>
<gene>
    <name evidence="2" type="ORF">AVEN_16001_1</name>
</gene>
<dbReference type="EMBL" id="BGPR01034155">
    <property type="protein sequence ID" value="GBO08407.1"/>
    <property type="molecule type" value="Genomic_DNA"/>
</dbReference>
<sequence>MLLFFGSLLYSEIVKNSKNFSKVLQTLKEVEKYADMKTIEQRVKLFCSVNAVLIPLGLANDVYVLKTIPIIVDMMLDTFALKDHQYGSYFYTFLVAIHCSWNIMVFSSAAAFVLFYSIICMVFENACKMLYKEIDNDLGSAMKLHNAITELLLLIDKKVNFVFFLCFLFFELVILRTSYTIIFSGTNYYECALLLPTVHVFILFFVMIGCAVKLQETGRSVNMKISSLSIENCNSVSLPLMDKAANTEITMTLWGMVSVTKTFAFAALAFVASYIFVIGSLKPH</sequence>
<accession>A0A4Y2UA46</accession>
<name>A0A4Y2UA46_ARAVE</name>
<evidence type="ECO:0000313" key="3">
    <source>
        <dbReference type="Proteomes" id="UP000499080"/>
    </source>
</evidence>
<evidence type="ECO:0000256" key="1">
    <source>
        <dbReference type="SAM" id="Phobius"/>
    </source>
</evidence>
<keyword evidence="1" id="KW-0472">Membrane</keyword>
<feature type="transmembrane region" description="Helical" evidence="1">
    <location>
        <begin position="263"/>
        <end position="281"/>
    </location>
</feature>